<keyword evidence="3" id="KW-1185">Reference proteome</keyword>
<feature type="compositionally biased region" description="Acidic residues" evidence="1">
    <location>
        <begin position="100"/>
        <end position="113"/>
    </location>
</feature>
<dbReference type="AlphaFoldDB" id="A0A232F736"/>
<protein>
    <submittedName>
        <fullName evidence="2">Uncharacterized protein</fullName>
    </submittedName>
</protein>
<evidence type="ECO:0000313" key="3">
    <source>
        <dbReference type="Proteomes" id="UP000215335"/>
    </source>
</evidence>
<feature type="region of interest" description="Disordered" evidence="1">
    <location>
        <begin position="1"/>
        <end position="53"/>
    </location>
</feature>
<reference evidence="2 3" key="1">
    <citation type="journal article" date="2017" name="Curr. Biol.">
        <title>The Evolution of Venom by Co-option of Single-Copy Genes.</title>
        <authorList>
            <person name="Martinson E.O."/>
            <person name="Mrinalini"/>
            <person name="Kelkar Y.D."/>
            <person name="Chang C.H."/>
            <person name="Werren J.H."/>
        </authorList>
    </citation>
    <scope>NUCLEOTIDE SEQUENCE [LARGE SCALE GENOMIC DNA]</scope>
    <source>
        <strain evidence="2 3">Alberta</strain>
        <tissue evidence="2">Whole body</tissue>
    </source>
</reference>
<evidence type="ECO:0000313" key="2">
    <source>
        <dbReference type="EMBL" id="OXU26259.1"/>
    </source>
</evidence>
<proteinExistence type="predicted"/>
<dbReference type="EMBL" id="NNAY01000836">
    <property type="protein sequence ID" value="OXU26259.1"/>
    <property type="molecule type" value="Genomic_DNA"/>
</dbReference>
<gene>
    <name evidence="2" type="ORF">TSAR_007119</name>
</gene>
<sequence length="166" mass="18993">MSKRRNEEMPRGEYSSESEDGSDPGSFYDRDYDAGSDDGSGTEDDSKEENKNCDLLKFSKNIAHYLKELRRQQFITRGEYSSESEDGSDPGSFYDRDYDAGSDDGSGTEDDSKEENKNCDLLKFSKNIAHYLKELRRQQFITHLTLFTANSTQTPLIIFHSPHSRD</sequence>
<evidence type="ECO:0000256" key="1">
    <source>
        <dbReference type="SAM" id="MobiDB-lite"/>
    </source>
</evidence>
<comment type="caution">
    <text evidence="2">The sequence shown here is derived from an EMBL/GenBank/DDBJ whole genome shotgun (WGS) entry which is preliminary data.</text>
</comment>
<feature type="compositionally biased region" description="Basic and acidic residues" evidence="1">
    <location>
        <begin position="1"/>
        <end position="11"/>
    </location>
</feature>
<organism evidence="2 3">
    <name type="scientific">Trichomalopsis sarcophagae</name>
    <dbReference type="NCBI Taxonomy" id="543379"/>
    <lineage>
        <taxon>Eukaryota</taxon>
        <taxon>Metazoa</taxon>
        <taxon>Ecdysozoa</taxon>
        <taxon>Arthropoda</taxon>
        <taxon>Hexapoda</taxon>
        <taxon>Insecta</taxon>
        <taxon>Pterygota</taxon>
        <taxon>Neoptera</taxon>
        <taxon>Endopterygota</taxon>
        <taxon>Hymenoptera</taxon>
        <taxon>Apocrita</taxon>
        <taxon>Proctotrupomorpha</taxon>
        <taxon>Chalcidoidea</taxon>
        <taxon>Pteromalidae</taxon>
        <taxon>Pteromalinae</taxon>
        <taxon>Trichomalopsis</taxon>
    </lineage>
</organism>
<accession>A0A232F736</accession>
<feature type="region of interest" description="Disordered" evidence="1">
    <location>
        <begin position="77"/>
        <end position="115"/>
    </location>
</feature>
<feature type="compositionally biased region" description="Acidic residues" evidence="1">
    <location>
        <begin position="34"/>
        <end position="47"/>
    </location>
</feature>
<dbReference type="Proteomes" id="UP000215335">
    <property type="component" value="Unassembled WGS sequence"/>
</dbReference>
<name>A0A232F736_9HYME</name>